<feature type="transmembrane region" description="Helical" evidence="1">
    <location>
        <begin position="45"/>
        <end position="67"/>
    </location>
</feature>
<keyword evidence="1" id="KW-0812">Transmembrane</keyword>
<dbReference type="STRING" id="1132855.GCA_000384255_00646"/>
<organism evidence="2 3">
    <name type="scientific">Methylotenera mobilis</name>
    <dbReference type="NCBI Taxonomy" id="359408"/>
    <lineage>
        <taxon>Bacteria</taxon>
        <taxon>Pseudomonadati</taxon>
        <taxon>Pseudomonadota</taxon>
        <taxon>Betaproteobacteria</taxon>
        <taxon>Nitrosomonadales</taxon>
        <taxon>Methylophilaceae</taxon>
        <taxon>Methylotenera</taxon>
    </lineage>
</organism>
<evidence type="ECO:0000313" key="3">
    <source>
        <dbReference type="Proteomes" id="UP000264313"/>
    </source>
</evidence>
<dbReference type="Proteomes" id="UP000264313">
    <property type="component" value="Unassembled WGS sequence"/>
</dbReference>
<dbReference type="InterPro" id="IPR021249">
    <property type="entry name" value="DUF2788"/>
</dbReference>
<accession>A0A351R8G4</accession>
<gene>
    <name evidence="2" type="ORF">DCW48_01230</name>
</gene>
<keyword evidence="1" id="KW-1133">Transmembrane helix</keyword>
<evidence type="ECO:0000313" key="2">
    <source>
        <dbReference type="EMBL" id="HBA08335.1"/>
    </source>
</evidence>
<dbReference type="EMBL" id="DNAA01000031">
    <property type="protein sequence ID" value="HBA08335.1"/>
    <property type="molecule type" value="Genomic_DNA"/>
</dbReference>
<protein>
    <submittedName>
        <fullName evidence="2">DUF2788 domain-containing protein</fullName>
    </submittedName>
</protein>
<reference evidence="2 3" key="1">
    <citation type="journal article" date="2018" name="Nat. Biotechnol.">
        <title>A standardized bacterial taxonomy based on genome phylogeny substantially revises the tree of life.</title>
        <authorList>
            <person name="Parks D.H."/>
            <person name="Chuvochina M."/>
            <person name="Waite D.W."/>
            <person name="Rinke C."/>
            <person name="Skarshewski A."/>
            <person name="Chaumeil P.A."/>
            <person name="Hugenholtz P."/>
        </authorList>
    </citation>
    <scope>NUCLEOTIDE SEQUENCE [LARGE SCALE GENOMIC DNA]</scope>
    <source>
        <strain evidence="2">UBA9958</strain>
    </source>
</reference>
<sequence>MEGTIFGFTEAQITEFGMTFGVGGLMLLMLFIVGHLAWESKAGKFGAFILFLGLTFGLVGYVAKYFIQNALGI</sequence>
<proteinExistence type="predicted"/>
<dbReference type="Pfam" id="PF10981">
    <property type="entry name" value="DUF2788"/>
    <property type="match status" value="1"/>
</dbReference>
<evidence type="ECO:0000256" key="1">
    <source>
        <dbReference type="SAM" id="Phobius"/>
    </source>
</evidence>
<dbReference type="AlphaFoldDB" id="A0A351R8G4"/>
<comment type="caution">
    <text evidence="2">The sequence shown here is derived from an EMBL/GenBank/DDBJ whole genome shotgun (WGS) entry which is preliminary data.</text>
</comment>
<name>A0A351R8G4_9PROT</name>
<keyword evidence="1" id="KW-0472">Membrane</keyword>
<feature type="transmembrane region" description="Helical" evidence="1">
    <location>
        <begin position="16"/>
        <end position="38"/>
    </location>
</feature>